<dbReference type="AlphaFoldDB" id="A0A0R3WVM2"/>
<keyword evidence="3" id="KW-1185">Reference proteome</keyword>
<dbReference type="OrthoDB" id="248903at2759"/>
<protein>
    <submittedName>
        <fullName evidence="4">TMF_TATA_bd domain-containing protein</fullName>
    </submittedName>
</protein>
<dbReference type="EMBL" id="UYWX01005361">
    <property type="protein sequence ID" value="VDM25663.1"/>
    <property type="molecule type" value="Genomic_DNA"/>
</dbReference>
<name>A0A0R3WVM2_HYDTA</name>
<organism evidence="4">
    <name type="scientific">Hydatigena taeniaeformis</name>
    <name type="common">Feline tapeworm</name>
    <name type="synonym">Taenia taeniaeformis</name>
    <dbReference type="NCBI Taxonomy" id="6205"/>
    <lineage>
        <taxon>Eukaryota</taxon>
        <taxon>Metazoa</taxon>
        <taxon>Spiralia</taxon>
        <taxon>Lophotrochozoa</taxon>
        <taxon>Platyhelminthes</taxon>
        <taxon>Cestoda</taxon>
        <taxon>Eucestoda</taxon>
        <taxon>Cyclophyllidea</taxon>
        <taxon>Taeniidae</taxon>
        <taxon>Hydatigera</taxon>
    </lineage>
</organism>
<sequence length="176" mass="19371">MASWMTDWAEKGNYLLNSLDSRVANFLQPTELTIVQSSISSQMEPTPPLLAEKANLDVVSPVTPEGTVSNHCIVDTTDVQLFEFLNNPAPMEQAVTELMTSLPAPPPKQPLQPQPQVSVPSTSTDAVVENRLLHQEVVSLNQEIAELVKRNKRAESETQQRNDEVGSILINTVTLL</sequence>
<evidence type="ECO:0000313" key="2">
    <source>
        <dbReference type="EMBL" id="VDM25663.1"/>
    </source>
</evidence>
<evidence type="ECO:0000313" key="4">
    <source>
        <dbReference type="WBParaSite" id="TTAC_0000481201-mRNA-1"/>
    </source>
</evidence>
<reference evidence="2 3" key="2">
    <citation type="submission" date="2018-11" db="EMBL/GenBank/DDBJ databases">
        <authorList>
            <consortium name="Pathogen Informatics"/>
        </authorList>
    </citation>
    <scope>NUCLEOTIDE SEQUENCE [LARGE SCALE GENOMIC DNA]</scope>
</reference>
<evidence type="ECO:0000256" key="1">
    <source>
        <dbReference type="SAM" id="Coils"/>
    </source>
</evidence>
<reference evidence="4" key="1">
    <citation type="submission" date="2017-02" db="UniProtKB">
        <authorList>
            <consortium name="WormBaseParasite"/>
        </authorList>
    </citation>
    <scope>IDENTIFICATION</scope>
</reference>
<gene>
    <name evidence="2" type="ORF">TTAC_LOCUS4797</name>
</gene>
<proteinExistence type="predicted"/>
<dbReference type="STRING" id="6205.A0A0R3WVM2"/>
<evidence type="ECO:0000313" key="3">
    <source>
        <dbReference type="Proteomes" id="UP000274429"/>
    </source>
</evidence>
<dbReference type="Proteomes" id="UP000274429">
    <property type="component" value="Unassembled WGS sequence"/>
</dbReference>
<feature type="coiled-coil region" evidence="1">
    <location>
        <begin position="130"/>
        <end position="164"/>
    </location>
</feature>
<keyword evidence="1" id="KW-0175">Coiled coil</keyword>
<dbReference type="WBParaSite" id="TTAC_0000481201-mRNA-1">
    <property type="protein sequence ID" value="TTAC_0000481201-mRNA-1"/>
    <property type="gene ID" value="TTAC_0000481201"/>
</dbReference>
<accession>A0A0R3WVM2</accession>